<keyword evidence="8" id="KW-0175">Coiled coil</keyword>
<evidence type="ECO:0000256" key="7">
    <source>
        <dbReference type="ARBA" id="ARBA00030776"/>
    </source>
</evidence>
<dbReference type="PANTHER" id="PTHR30437:SF4">
    <property type="entry name" value="TRANSCRIPTION ELONGATION FACTOR GREA"/>
    <property type="match status" value="1"/>
</dbReference>
<keyword evidence="5 8" id="KW-0804">Transcription</keyword>
<evidence type="ECO:0000259" key="11">
    <source>
        <dbReference type="Pfam" id="PF03449"/>
    </source>
</evidence>
<dbReference type="InterPro" id="IPR001437">
    <property type="entry name" value="Tscrpt_elong_fac_GreA/B_C"/>
</dbReference>
<dbReference type="GO" id="GO:0006354">
    <property type="term" value="P:DNA-templated transcription elongation"/>
    <property type="evidence" value="ECO:0007669"/>
    <property type="project" value="TreeGrafter"/>
</dbReference>
<dbReference type="InterPro" id="IPR022691">
    <property type="entry name" value="Tscrpt_elong_fac_GreA/B_N"/>
</dbReference>
<dbReference type="EMBL" id="VLKH01000011">
    <property type="protein sequence ID" value="TWH78012.1"/>
    <property type="molecule type" value="Genomic_DNA"/>
</dbReference>
<keyword evidence="12" id="KW-0251">Elongation factor</keyword>
<keyword evidence="12" id="KW-0648">Protein biosynthesis</keyword>
<dbReference type="InterPro" id="IPR018151">
    <property type="entry name" value="TF_GreA/GreB_CS"/>
</dbReference>
<dbReference type="HAMAP" id="MF_00105">
    <property type="entry name" value="GreA_GreB"/>
    <property type="match status" value="1"/>
</dbReference>
<comment type="caution">
    <text evidence="12">The sequence shown here is derived from an EMBL/GenBank/DDBJ whole genome shotgun (WGS) entry which is preliminary data.</text>
</comment>
<gene>
    <name evidence="8" type="primary">greA</name>
    <name evidence="12" type="ORF">LY60_03203</name>
</gene>
<proteinExistence type="inferred from homology"/>
<evidence type="ECO:0000256" key="4">
    <source>
        <dbReference type="ARBA" id="ARBA00023125"/>
    </source>
</evidence>
<dbReference type="Proteomes" id="UP000315343">
    <property type="component" value="Unassembled WGS sequence"/>
</dbReference>
<dbReference type="InterPro" id="IPR036805">
    <property type="entry name" value="Tscrpt_elong_fac_GreA/B_N_sf"/>
</dbReference>
<dbReference type="FunFam" id="1.10.287.180:FF:000001">
    <property type="entry name" value="Transcription elongation factor GreA"/>
    <property type="match status" value="1"/>
</dbReference>
<keyword evidence="13" id="KW-1185">Reference proteome</keyword>
<name>A0A562J4C2_9FIRM</name>
<dbReference type="OrthoDB" id="9808774at2"/>
<dbReference type="NCBIfam" id="TIGR01462">
    <property type="entry name" value="greA"/>
    <property type="match status" value="1"/>
</dbReference>
<organism evidence="12 13">
    <name type="scientific">Sedimentibacter saalensis</name>
    <dbReference type="NCBI Taxonomy" id="130788"/>
    <lineage>
        <taxon>Bacteria</taxon>
        <taxon>Bacillati</taxon>
        <taxon>Bacillota</taxon>
        <taxon>Tissierellia</taxon>
        <taxon>Sedimentibacter</taxon>
    </lineage>
</organism>
<dbReference type="PANTHER" id="PTHR30437">
    <property type="entry name" value="TRANSCRIPTION ELONGATION FACTOR GREA"/>
    <property type="match status" value="1"/>
</dbReference>
<dbReference type="FunFam" id="3.10.50.30:FF:000001">
    <property type="entry name" value="Transcription elongation factor GreA"/>
    <property type="match status" value="1"/>
</dbReference>
<dbReference type="NCBIfam" id="NF001263">
    <property type="entry name" value="PRK00226.1-4"/>
    <property type="match status" value="1"/>
</dbReference>
<evidence type="ECO:0000256" key="2">
    <source>
        <dbReference type="ARBA" id="ARBA00013729"/>
    </source>
</evidence>
<dbReference type="GO" id="GO:0003746">
    <property type="term" value="F:translation elongation factor activity"/>
    <property type="evidence" value="ECO:0007669"/>
    <property type="project" value="UniProtKB-KW"/>
</dbReference>
<dbReference type="InterPro" id="IPR006359">
    <property type="entry name" value="Tscrpt_elong_fac_GreA"/>
</dbReference>
<dbReference type="PIRSF" id="PIRSF006092">
    <property type="entry name" value="GreA_GreB"/>
    <property type="match status" value="1"/>
</dbReference>
<dbReference type="SUPFAM" id="SSF54534">
    <property type="entry name" value="FKBP-like"/>
    <property type="match status" value="1"/>
</dbReference>
<comment type="function">
    <text evidence="6 8 9">Necessary for efficient RNA polymerase transcription elongation past template-encoded arresting sites. The arresting sites in DNA have the property of trapping a certain fraction of elongating RNA polymerases that pass through, resulting in locked ternary complexes. Cleavage of the nascent transcript by cleavage factors such as GreA or GreB allows the resumption of elongation from the new 3'terminus. GreA releases sequences of 2 to 3 nucleotides.</text>
</comment>
<keyword evidence="3 8" id="KW-0805">Transcription regulation</keyword>
<dbReference type="PROSITE" id="PS00829">
    <property type="entry name" value="GREAB_1"/>
    <property type="match status" value="1"/>
</dbReference>
<feature type="coiled-coil region" evidence="8">
    <location>
        <begin position="3"/>
        <end position="77"/>
    </location>
</feature>
<evidence type="ECO:0000256" key="8">
    <source>
        <dbReference type="HAMAP-Rule" id="MF_00105"/>
    </source>
</evidence>
<dbReference type="Pfam" id="PF03449">
    <property type="entry name" value="GreA_GreB_N"/>
    <property type="match status" value="1"/>
</dbReference>
<dbReference type="InterPro" id="IPR036953">
    <property type="entry name" value="GreA/GreB_C_sf"/>
</dbReference>
<dbReference type="AlphaFoldDB" id="A0A562J4C2"/>
<evidence type="ECO:0000256" key="9">
    <source>
        <dbReference type="RuleBase" id="RU000556"/>
    </source>
</evidence>
<dbReference type="GO" id="GO:0003677">
    <property type="term" value="F:DNA binding"/>
    <property type="evidence" value="ECO:0007669"/>
    <property type="project" value="UniProtKB-UniRule"/>
</dbReference>
<evidence type="ECO:0000259" key="10">
    <source>
        <dbReference type="Pfam" id="PF01272"/>
    </source>
</evidence>
<evidence type="ECO:0000313" key="12">
    <source>
        <dbReference type="EMBL" id="TWH78012.1"/>
    </source>
</evidence>
<feature type="domain" description="Transcription elongation factor GreA/GreB C-terminal" evidence="10">
    <location>
        <begin position="82"/>
        <end position="156"/>
    </location>
</feature>
<dbReference type="Gene3D" id="3.10.50.30">
    <property type="entry name" value="Transcription elongation factor, GreA/GreB, C-terminal domain"/>
    <property type="match status" value="1"/>
</dbReference>
<sequence>MKNNETLITAEGLEELKNELEDLKLVKRKEISEKIKVALAFGDISENAEYDEAKNEQANVEARIAKLEQMIKSAKVIKATKQKGIVSIGSKVQIKDLEFDETMEYTIVGSAEADPFKGKISNVSPLGKALLEKKIGDIIEVASPAGDMIKYEILTV</sequence>
<protein>
    <recommendedName>
        <fullName evidence="2 8">Transcription elongation factor GreA</fullName>
    </recommendedName>
    <alternativeName>
        <fullName evidence="7 8">Transcript cleavage factor GreA</fullName>
    </alternativeName>
</protein>
<dbReference type="GO" id="GO:0070063">
    <property type="term" value="F:RNA polymerase binding"/>
    <property type="evidence" value="ECO:0007669"/>
    <property type="project" value="InterPro"/>
</dbReference>
<evidence type="ECO:0000256" key="5">
    <source>
        <dbReference type="ARBA" id="ARBA00023163"/>
    </source>
</evidence>
<dbReference type="Pfam" id="PF01272">
    <property type="entry name" value="GreA_GreB"/>
    <property type="match status" value="1"/>
</dbReference>
<evidence type="ECO:0000256" key="1">
    <source>
        <dbReference type="ARBA" id="ARBA00008213"/>
    </source>
</evidence>
<comment type="similarity">
    <text evidence="1 8 9">Belongs to the GreA/GreB family.</text>
</comment>
<evidence type="ECO:0000313" key="13">
    <source>
        <dbReference type="Proteomes" id="UP000315343"/>
    </source>
</evidence>
<feature type="domain" description="Transcription elongation factor GreA/GreB N-terminal" evidence="11">
    <location>
        <begin position="7"/>
        <end position="76"/>
    </location>
</feature>
<dbReference type="Gene3D" id="1.10.287.180">
    <property type="entry name" value="Transcription elongation factor, GreA/GreB, N-terminal domain"/>
    <property type="match status" value="1"/>
</dbReference>
<dbReference type="GO" id="GO:0032784">
    <property type="term" value="P:regulation of DNA-templated transcription elongation"/>
    <property type="evidence" value="ECO:0007669"/>
    <property type="project" value="UniProtKB-UniRule"/>
</dbReference>
<reference evidence="12 13" key="1">
    <citation type="submission" date="2019-07" db="EMBL/GenBank/DDBJ databases">
        <title>Genomic Encyclopedia of Type Strains, Phase I: the one thousand microbial genomes (KMG-I) project.</title>
        <authorList>
            <person name="Kyrpides N."/>
        </authorList>
    </citation>
    <scope>NUCLEOTIDE SEQUENCE [LARGE SCALE GENOMIC DNA]</scope>
    <source>
        <strain evidence="12 13">DSM 13558</strain>
    </source>
</reference>
<dbReference type="PROSITE" id="PS00830">
    <property type="entry name" value="GREAB_2"/>
    <property type="match status" value="1"/>
</dbReference>
<keyword evidence="4 8" id="KW-0238">DNA-binding</keyword>
<dbReference type="SUPFAM" id="SSF46557">
    <property type="entry name" value="GreA transcript cleavage protein, N-terminal domain"/>
    <property type="match status" value="1"/>
</dbReference>
<evidence type="ECO:0000256" key="6">
    <source>
        <dbReference type="ARBA" id="ARBA00024916"/>
    </source>
</evidence>
<dbReference type="InterPro" id="IPR028624">
    <property type="entry name" value="Tscrpt_elong_fac_GreA/B"/>
</dbReference>
<accession>A0A562J4C2</accession>
<evidence type="ECO:0000256" key="3">
    <source>
        <dbReference type="ARBA" id="ARBA00023015"/>
    </source>
</evidence>
<dbReference type="InterPro" id="IPR023459">
    <property type="entry name" value="Tscrpt_elong_fac_GreA/B_fam"/>
</dbReference>